<keyword evidence="4" id="KW-1185">Reference proteome</keyword>
<dbReference type="Proteomes" id="UP001642409">
    <property type="component" value="Unassembled WGS sequence"/>
</dbReference>
<accession>A0AA86QBG8</accession>
<reference evidence="2" key="1">
    <citation type="submission" date="2023-06" db="EMBL/GenBank/DDBJ databases">
        <authorList>
            <person name="Kurt Z."/>
        </authorList>
    </citation>
    <scope>NUCLEOTIDE SEQUENCE</scope>
</reference>
<feature type="transmembrane region" description="Helical" evidence="1">
    <location>
        <begin position="134"/>
        <end position="155"/>
    </location>
</feature>
<dbReference type="EMBL" id="CATOUU010000867">
    <property type="protein sequence ID" value="CAI9955770.1"/>
    <property type="molecule type" value="Genomic_DNA"/>
</dbReference>
<sequence>MIHFINTLLQYPDCIFPNTWNKEKQTCSCWTTFATSETNCTVCTKCDYDGILADGKCSNCDGRDPKLCCNKCNNIAQDAQNKCKTCADIYADYNFINGSCYGCITGAEKVQLPASMGGSKVCTQKALVKEGKKISLIVGIIYAIITFIFVVINVWRCVKNRKKQ</sequence>
<gene>
    <name evidence="2" type="ORF">HINF_LOCUS43415</name>
    <name evidence="3" type="ORF">HINF_LOCUS66870</name>
</gene>
<organism evidence="2">
    <name type="scientific">Hexamita inflata</name>
    <dbReference type="NCBI Taxonomy" id="28002"/>
    <lineage>
        <taxon>Eukaryota</taxon>
        <taxon>Metamonada</taxon>
        <taxon>Diplomonadida</taxon>
        <taxon>Hexamitidae</taxon>
        <taxon>Hexamitinae</taxon>
        <taxon>Hexamita</taxon>
    </lineage>
</organism>
<evidence type="ECO:0000313" key="4">
    <source>
        <dbReference type="Proteomes" id="UP001642409"/>
    </source>
</evidence>
<evidence type="ECO:0000256" key="1">
    <source>
        <dbReference type="SAM" id="Phobius"/>
    </source>
</evidence>
<name>A0AA86QBG8_9EUKA</name>
<comment type="caution">
    <text evidence="2">The sequence shown here is derived from an EMBL/GenBank/DDBJ whole genome shotgun (WGS) entry which is preliminary data.</text>
</comment>
<dbReference type="AlphaFoldDB" id="A0AA86QBG8"/>
<protein>
    <submittedName>
        <fullName evidence="3">Hypothetical_protein</fullName>
    </submittedName>
</protein>
<evidence type="ECO:0000313" key="2">
    <source>
        <dbReference type="EMBL" id="CAI9955770.1"/>
    </source>
</evidence>
<proteinExistence type="predicted"/>
<keyword evidence="1" id="KW-0472">Membrane</keyword>
<evidence type="ECO:0000313" key="3">
    <source>
        <dbReference type="EMBL" id="CAL6093248.1"/>
    </source>
</evidence>
<dbReference type="EMBL" id="CAXDID020000456">
    <property type="protein sequence ID" value="CAL6093248.1"/>
    <property type="molecule type" value="Genomic_DNA"/>
</dbReference>
<keyword evidence="1" id="KW-1133">Transmembrane helix</keyword>
<keyword evidence="1" id="KW-0812">Transmembrane</keyword>
<reference evidence="3 4" key="2">
    <citation type="submission" date="2024-07" db="EMBL/GenBank/DDBJ databases">
        <authorList>
            <person name="Akdeniz Z."/>
        </authorList>
    </citation>
    <scope>NUCLEOTIDE SEQUENCE [LARGE SCALE GENOMIC DNA]</scope>
</reference>